<name>A0ABV6N6R6_9PSEU</name>
<comment type="caution">
    <text evidence="1">The sequence shown here is derived from an EMBL/GenBank/DDBJ whole genome shotgun (WGS) entry which is preliminary data.</text>
</comment>
<evidence type="ECO:0000313" key="2">
    <source>
        <dbReference type="Proteomes" id="UP001589810"/>
    </source>
</evidence>
<accession>A0ABV6N6R6</accession>
<protein>
    <submittedName>
        <fullName evidence="1">Uncharacterized protein</fullName>
    </submittedName>
</protein>
<dbReference type="RefSeq" id="WP_379794583.1">
    <property type="nucleotide sequence ID" value="NZ_JBHLUD010000015.1"/>
</dbReference>
<gene>
    <name evidence="1" type="ORF">ACFFH7_41795</name>
</gene>
<keyword evidence="2" id="KW-1185">Reference proteome</keyword>
<sequence>MDAMEQWIFDDRWFELDGAVLLKGWHASYHGDRARFTDTTGYELAVNGRGIPDLDLAEEGEARAERLRGRGVAFAEAALKRAEKDLPHVEVVAYVSVSPTLFDPDRYTGNVTFCAVRQGDPPYPDAIEIRQRAPRSR</sequence>
<evidence type="ECO:0000313" key="1">
    <source>
        <dbReference type="EMBL" id="MFC0548099.1"/>
    </source>
</evidence>
<reference evidence="1 2" key="1">
    <citation type="submission" date="2024-09" db="EMBL/GenBank/DDBJ databases">
        <authorList>
            <person name="Sun Q."/>
            <person name="Mori K."/>
        </authorList>
    </citation>
    <scope>NUCLEOTIDE SEQUENCE [LARGE SCALE GENOMIC DNA]</scope>
    <source>
        <strain evidence="1 2">TBRC 1432</strain>
    </source>
</reference>
<dbReference type="EMBL" id="JBHLUD010000015">
    <property type="protein sequence ID" value="MFC0548099.1"/>
    <property type="molecule type" value="Genomic_DNA"/>
</dbReference>
<proteinExistence type="predicted"/>
<dbReference type="Proteomes" id="UP001589810">
    <property type="component" value="Unassembled WGS sequence"/>
</dbReference>
<organism evidence="1 2">
    <name type="scientific">Kutzneria chonburiensis</name>
    <dbReference type="NCBI Taxonomy" id="1483604"/>
    <lineage>
        <taxon>Bacteria</taxon>
        <taxon>Bacillati</taxon>
        <taxon>Actinomycetota</taxon>
        <taxon>Actinomycetes</taxon>
        <taxon>Pseudonocardiales</taxon>
        <taxon>Pseudonocardiaceae</taxon>
        <taxon>Kutzneria</taxon>
    </lineage>
</organism>